<evidence type="ECO:0000256" key="8">
    <source>
        <dbReference type="SAM" id="Phobius"/>
    </source>
</evidence>
<evidence type="ECO:0000256" key="1">
    <source>
        <dbReference type="ARBA" id="ARBA00012513"/>
    </source>
</evidence>
<evidence type="ECO:0000256" key="6">
    <source>
        <dbReference type="ARBA" id="ARBA00022840"/>
    </source>
</evidence>
<evidence type="ECO:0000256" key="3">
    <source>
        <dbReference type="ARBA" id="ARBA00022679"/>
    </source>
</evidence>
<organism evidence="10 11">
    <name type="scientific">Virgisporangium aliadipatigenens</name>
    <dbReference type="NCBI Taxonomy" id="741659"/>
    <lineage>
        <taxon>Bacteria</taxon>
        <taxon>Bacillati</taxon>
        <taxon>Actinomycetota</taxon>
        <taxon>Actinomycetes</taxon>
        <taxon>Micromonosporales</taxon>
        <taxon>Micromonosporaceae</taxon>
        <taxon>Virgisporangium</taxon>
    </lineage>
</organism>
<keyword evidence="8" id="KW-1133">Transmembrane helix</keyword>
<reference evidence="10" key="1">
    <citation type="submission" date="2021-01" db="EMBL/GenBank/DDBJ databases">
        <title>Whole genome shotgun sequence of Virgisporangium aliadipatigenens NBRC 105644.</title>
        <authorList>
            <person name="Komaki H."/>
            <person name="Tamura T."/>
        </authorList>
    </citation>
    <scope>NUCLEOTIDE SEQUENCE</scope>
    <source>
        <strain evidence="10">NBRC 105644</strain>
    </source>
</reference>
<keyword evidence="6 7" id="KW-0067">ATP-binding</keyword>
<dbReference type="CDD" id="cd14014">
    <property type="entry name" value="STKc_PknB_like"/>
    <property type="match status" value="1"/>
</dbReference>
<comment type="caution">
    <text evidence="10">The sequence shown here is derived from an EMBL/GenBank/DDBJ whole genome shotgun (WGS) entry which is preliminary data.</text>
</comment>
<evidence type="ECO:0000256" key="7">
    <source>
        <dbReference type="PROSITE-ProRule" id="PRU10141"/>
    </source>
</evidence>
<dbReference type="Pfam" id="PF00069">
    <property type="entry name" value="Pkinase"/>
    <property type="match status" value="1"/>
</dbReference>
<feature type="binding site" evidence="7">
    <location>
        <position position="42"/>
    </location>
    <ligand>
        <name>ATP</name>
        <dbReference type="ChEBI" id="CHEBI:30616"/>
    </ligand>
</feature>
<feature type="transmembrane region" description="Helical" evidence="8">
    <location>
        <begin position="280"/>
        <end position="302"/>
    </location>
</feature>
<evidence type="ECO:0000313" key="11">
    <source>
        <dbReference type="Proteomes" id="UP000619260"/>
    </source>
</evidence>
<gene>
    <name evidence="10" type="ORF">Val02_72780</name>
</gene>
<dbReference type="EMBL" id="BOPF01000035">
    <property type="protein sequence ID" value="GIJ50392.1"/>
    <property type="molecule type" value="Genomic_DNA"/>
</dbReference>
<dbReference type="PROSITE" id="PS00107">
    <property type="entry name" value="PROTEIN_KINASE_ATP"/>
    <property type="match status" value="1"/>
</dbReference>
<dbReference type="PROSITE" id="PS00108">
    <property type="entry name" value="PROTEIN_KINASE_ST"/>
    <property type="match status" value="1"/>
</dbReference>
<dbReference type="InterPro" id="IPR008271">
    <property type="entry name" value="Ser/Thr_kinase_AS"/>
</dbReference>
<dbReference type="PANTHER" id="PTHR43289">
    <property type="entry name" value="MITOGEN-ACTIVATED PROTEIN KINASE KINASE KINASE 20-RELATED"/>
    <property type="match status" value="1"/>
</dbReference>
<dbReference type="PROSITE" id="PS50011">
    <property type="entry name" value="PROTEIN_KINASE_DOM"/>
    <property type="match status" value="1"/>
</dbReference>
<feature type="domain" description="Protein kinase" evidence="9">
    <location>
        <begin position="13"/>
        <end position="263"/>
    </location>
</feature>
<evidence type="ECO:0000256" key="5">
    <source>
        <dbReference type="ARBA" id="ARBA00022777"/>
    </source>
</evidence>
<keyword evidence="2 10" id="KW-0723">Serine/threonine-protein kinase</keyword>
<keyword evidence="4 7" id="KW-0547">Nucleotide-binding</keyword>
<sequence>MATVPHPEQIGRYRIVQRVGTGAFATVWLGADDTLDAQVAIKVLADNWAHHPDVRARFMQEARIMRRADSPRIARILDIDELPDGRPYLVMPYAPGGTLADRLADGPLPVQQALAVGAEIAEAVADLHRIGVLHRDLKPSNVLFDRVAGEDRVVVTDLGLAKSLAHASGFTVVAGTPAYMSPEQAQLGGALDERSDVYAIGAILFHMLTGEVPPARTGNGRPQRPSRFRPGIPAAVDNVVVRAGQADPDSRWPSAAALAEALRALKESDSPSPRRRSRRAWVMAVAAGLVLAGTAGGGVVFWQNHGTTVRVSDATGGLSVAVPAAWAGQLRDAGWDPAVIGLPAGHAPGLVVSSRLSAWSDPRSAVPGVFVGASRSLAGGTVAPTLPEHPECAREPDRTVTVAGVPARVRRWVRCGGTATAFDEVTFEPAQRGFGVYVQLRQVDAKDRTDAVLGSLRIADSLAPQAAAPAVHIQP</sequence>
<dbReference type="Gene3D" id="1.10.510.10">
    <property type="entry name" value="Transferase(Phosphotransferase) domain 1"/>
    <property type="match status" value="1"/>
</dbReference>
<keyword evidence="11" id="KW-1185">Reference proteome</keyword>
<keyword evidence="5 10" id="KW-0418">Kinase</keyword>
<dbReference type="InterPro" id="IPR017441">
    <property type="entry name" value="Protein_kinase_ATP_BS"/>
</dbReference>
<dbReference type="PANTHER" id="PTHR43289:SF6">
    <property type="entry name" value="SERINE_THREONINE-PROTEIN KINASE NEKL-3"/>
    <property type="match status" value="1"/>
</dbReference>
<dbReference type="GO" id="GO:0005524">
    <property type="term" value="F:ATP binding"/>
    <property type="evidence" value="ECO:0007669"/>
    <property type="project" value="UniProtKB-UniRule"/>
</dbReference>
<evidence type="ECO:0000313" key="10">
    <source>
        <dbReference type="EMBL" id="GIJ50392.1"/>
    </source>
</evidence>
<name>A0A8J3YTV8_9ACTN</name>
<accession>A0A8J3YTV8</accession>
<evidence type="ECO:0000259" key="9">
    <source>
        <dbReference type="PROSITE" id="PS50011"/>
    </source>
</evidence>
<dbReference type="GO" id="GO:0004674">
    <property type="term" value="F:protein serine/threonine kinase activity"/>
    <property type="evidence" value="ECO:0007669"/>
    <property type="project" value="UniProtKB-KW"/>
</dbReference>
<keyword evidence="8" id="KW-0472">Membrane</keyword>
<keyword evidence="3" id="KW-0808">Transferase</keyword>
<dbReference type="EC" id="2.7.11.1" evidence="1"/>
<keyword evidence="8" id="KW-0812">Transmembrane</keyword>
<dbReference type="SMART" id="SM00220">
    <property type="entry name" value="S_TKc"/>
    <property type="match status" value="1"/>
</dbReference>
<protein>
    <recommendedName>
        <fullName evidence="1">non-specific serine/threonine protein kinase</fullName>
        <ecNumber evidence="1">2.7.11.1</ecNumber>
    </recommendedName>
</protein>
<proteinExistence type="predicted"/>
<dbReference type="AlphaFoldDB" id="A0A8J3YTV8"/>
<dbReference type="Proteomes" id="UP000619260">
    <property type="component" value="Unassembled WGS sequence"/>
</dbReference>
<dbReference type="InterPro" id="IPR000719">
    <property type="entry name" value="Prot_kinase_dom"/>
</dbReference>
<evidence type="ECO:0000256" key="4">
    <source>
        <dbReference type="ARBA" id="ARBA00022741"/>
    </source>
</evidence>
<dbReference type="InterPro" id="IPR011009">
    <property type="entry name" value="Kinase-like_dom_sf"/>
</dbReference>
<dbReference type="Gene3D" id="3.30.200.20">
    <property type="entry name" value="Phosphorylase Kinase, domain 1"/>
    <property type="match status" value="1"/>
</dbReference>
<dbReference type="SUPFAM" id="SSF56112">
    <property type="entry name" value="Protein kinase-like (PK-like)"/>
    <property type="match status" value="1"/>
</dbReference>
<evidence type="ECO:0000256" key="2">
    <source>
        <dbReference type="ARBA" id="ARBA00022527"/>
    </source>
</evidence>